<reference evidence="1" key="1">
    <citation type="submission" date="2021-06" db="EMBL/GenBank/DDBJ databases">
        <authorList>
            <person name="Hodson N. C."/>
            <person name="Mongue J. A."/>
            <person name="Jaron S. K."/>
        </authorList>
    </citation>
    <scope>NUCLEOTIDE SEQUENCE</scope>
</reference>
<sequence>MSDNSVDLHLAEFIYRNKLR</sequence>
<evidence type="ECO:0000313" key="2">
    <source>
        <dbReference type="Proteomes" id="UP000708208"/>
    </source>
</evidence>
<comment type="caution">
    <text evidence="1">The sequence shown here is derived from an EMBL/GenBank/DDBJ whole genome shotgun (WGS) entry which is preliminary data.</text>
</comment>
<dbReference type="EMBL" id="CAJVCH010534909">
    <property type="protein sequence ID" value="CAG7825085.1"/>
    <property type="molecule type" value="Genomic_DNA"/>
</dbReference>
<evidence type="ECO:0000313" key="1">
    <source>
        <dbReference type="EMBL" id="CAG7825085.1"/>
    </source>
</evidence>
<gene>
    <name evidence="1" type="ORF">AFUS01_LOCUS35210</name>
</gene>
<proteinExistence type="predicted"/>
<dbReference type="AlphaFoldDB" id="A0A8J2L4X2"/>
<name>A0A8J2L4X2_9HEXA</name>
<organism evidence="1 2">
    <name type="scientific">Allacma fusca</name>
    <dbReference type="NCBI Taxonomy" id="39272"/>
    <lineage>
        <taxon>Eukaryota</taxon>
        <taxon>Metazoa</taxon>
        <taxon>Ecdysozoa</taxon>
        <taxon>Arthropoda</taxon>
        <taxon>Hexapoda</taxon>
        <taxon>Collembola</taxon>
        <taxon>Symphypleona</taxon>
        <taxon>Sminthuridae</taxon>
        <taxon>Allacma</taxon>
    </lineage>
</organism>
<accession>A0A8J2L4X2</accession>
<feature type="non-terminal residue" evidence="1">
    <location>
        <position position="1"/>
    </location>
</feature>
<dbReference type="Proteomes" id="UP000708208">
    <property type="component" value="Unassembled WGS sequence"/>
</dbReference>
<keyword evidence="2" id="KW-1185">Reference proteome</keyword>
<protein>
    <submittedName>
        <fullName evidence="1">Uncharacterized protein</fullName>
    </submittedName>
</protein>